<dbReference type="GO" id="GO:0005886">
    <property type="term" value="C:plasma membrane"/>
    <property type="evidence" value="ECO:0007669"/>
    <property type="project" value="UniProtKB-SubCell"/>
</dbReference>
<dbReference type="GO" id="GO:0022857">
    <property type="term" value="F:transmembrane transporter activity"/>
    <property type="evidence" value="ECO:0007669"/>
    <property type="project" value="TreeGrafter"/>
</dbReference>
<evidence type="ECO:0000313" key="10">
    <source>
        <dbReference type="Proteomes" id="UP000262583"/>
    </source>
</evidence>
<evidence type="ECO:0000313" key="9">
    <source>
        <dbReference type="EMBL" id="AXA35502.1"/>
    </source>
</evidence>
<keyword evidence="5 7" id="KW-0472">Membrane</keyword>
<feature type="transmembrane region" description="Helical" evidence="7">
    <location>
        <begin position="294"/>
        <end position="322"/>
    </location>
</feature>
<dbReference type="PANTHER" id="PTHR30572">
    <property type="entry name" value="MEMBRANE COMPONENT OF TRANSPORTER-RELATED"/>
    <property type="match status" value="1"/>
</dbReference>
<dbReference type="InterPro" id="IPR050250">
    <property type="entry name" value="Macrolide_Exporter_MacB"/>
</dbReference>
<evidence type="ECO:0000256" key="3">
    <source>
        <dbReference type="ARBA" id="ARBA00022692"/>
    </source>
</evidence>
<dbReference type="PANTHER" id="PTHR30572:SF4">
    <property type="entry name" value="ABC TRANSPORTER PERMEASE YTRF"/>
    <property type="match status" value="1"/>
</dbReference>
<comment type="similarity">
    <text evidence="6">Belongs to the ABC-4 integral membrane protein family.</text>
</comment>
<feature type="transmembrane region" description="Helical" evidence="7">
    <location>
        <begin position="21"/>
        <end position="50"/>
    </location>
</feature>
<organism evidence="9 10">
    <name type="scientific">Sumerlaea chitinivorans</name>
    <dbReference type="NCBI Taxonomy" id="2250252"/>
    <lineage>
        <taxon>Bacteria</taxon>
        <taxon>Candidatus Sumerlaeota</taxon>
        <taxon>Candidatus Sumerlaeia</taxon>
        <taxon>Candidatus Sumerlaeales</taxon>
        <taxon>Candidatus Sumerlaeaceae</taxon>
        <taxon>Candidatus Sumerlaea</taxon>
    </lineage>
</organism>
<protein>
    <recommendedName>
        <fullName evidence="8">ABC3 transporter permease C-terminal domain-containing protein</fullName>
    </recommendedName>
</protein>
<accession>A0A2Z4Y460</accession>
<feature type="transmembrane region" description="Helical" evidence="7">
    <location>
        <begin position="343"/>
        <end position="366"/>
    </location>
</feature>
<evidence type="ECO:0000256" key="7">
    <source>
        <dbReference type="SAM" id="Phobius"/>
    </source>
</evidence>
<dbReference type="KEGG" id="schv:BRCON_0725"/>
<reference evidence="9 10" key="1">
    <citation type="submission" date="2018-05" db="EMBL/GenBank/DDBJ databases">
        <title>A metagenomic window into the 2 km-deep terrestrial subsurface aquifer revealed taxonomically and functionally diverse microbial community comprising novel uncultured bacterial lineages.</title>
        <authorList>
            <person name="Kadnikov V.V."/>
            <person name="Mardanov A.V."/>
            <person name="Beletsky A.V."/>
            <person name="Banks D."/>
            <person name="Pimenov N.V."/>
            <person name="Frank Y.A."/>
            <person name="Karnachuk O.V."/>
            <person name="Ravin N.V."/>
        </authorList>
    </citation>
    <scope>NUCLEOTIDE SEQUENCE [LARGE SCALE GENOMIC DNA]</scope>
    <source>
        <strain evidence="9">BY</strain>
    </source>
</reference>
<sequence>MPLHSFFYLLWVALAERKGRVLAAIGVVAVTVAVVTVSLSFGFGFLYGAIQRAEALFPRSTIVVKPRSLDVMMFRFNAGALSDEVVERLQRLEGVSTVARQLSLKMPLRAEGEILGNQLTTDAVVVGIDEQFVARDLHKPEVFHYDPLSTTPIPCVVPRFFLDMYNLAYADSMGLPKINEAFAIGKTFTLVLGETYLLGGGDAAAGQRGEVLCRVVGFTDNPFLLAGVLIPLNHAKALNQWYRGNLPSSYTALYVEVADLGKIDEVTSAIRTLGFTAESQRESIEKFLFVARSAIAAIFLFAALLVGIASLSIVHTVALSLYQRRGEFGLMRAVGVTKRHLMALLIGEAAIMALAGGAIGVGLVFLGGRELEATAGAWLPRSTFIPQQIFLLDWRVALGALSVGVLISVGAVLPLFWRVISTPPVRMLTETG</sequence>
<dbReference type="Proteomes" id="UP000262583">
    <property type="component" value="Chromosome"/>
</dbReference>
<keyword evidence="4 7" id="KW-1133">Transmembrane helix</keyword>
<keyword evidence="2" id="KW-1003">Cell membrane</keyword>
<dbReference type="AlphaFoldDB" id="A0A2Z4Y460"/>
<evidence type="ECO:0000256" key="2">
    <source>
        <dbReference type="ARBA" id="ARBA00022475"/>
    </source>
</evidence>
<feature type="domain" description="ABC3 transporter permease C-terminal" evidence="8">
    <location>
        <begin position="300"/>
        <end position="424"/>
    </location>
</feature>
<proteinExistence type="inferred from homology"/>
<dbReference type="EMBL" id="CP030759">
    <property type="protein sequence ID" value="AXA35502.1"/>
    <property type="molecule type" value="Genomic_DNA"/>
</dbReference>
<gene>
    <name evidence="9" type="ORF">BRCON_0725</name>
</gene>
<evidence type="ECO:0000259" key="8">
    <source>
        <dbReference type="Pfam" id="PF02687"/>
    </source>
</evidence>
<dbReference type="InterPro" id="IPR003838">
    <property type="entry name" value="ABC3_permease_C"/>
</dbReference>
<evidence type="ECO:0000256" key="6">
    <source>
        <dbReference type="ARBA" id="ARBA00038076"/>
    </source>
</evidence>
<evidence type="ECO:0000256" key="5">
    <source>
        <dbReference type="ARBA" id="ARBA00023136"/>
    </source>
</evidence>
<dbReference type="Pfam" id="PF02687">
    <property type="entry name" value="FtsX"/>
    <property type="match status" value="1"/>
</dbReference>
<name>A0A2Z4Y460_SUMC1</name>
<keyword evidence="3 7" id="KW-0812">Transmembrane</keyword>
<evidence type="ECO:0000256" key="1">
    <source>
        <dbReference type="ARBA" id="ARBA00004651"/>
    </source>
</evidence>
<evidence type="ECO:0000256" key="4">
    <source>
        <dbReference type="ARBA" id="ARBA00022989"/>
    </source>
</evidence>
<feature type="transmembrane region" description="Helical" evidence="7">
    <location>
        <begin position="396"/>
        <end position="417"/>
    </location>
</feature>
<comment type="subcellular location">
    <subcellularLocation>
        <location evidence="1">Cell membrane</location>
        <topology evidence="1">Multi-pass membrane protein</topology>
    </subcellularLocation>
</comment>